<accession>A0A6A6QMS7</accession>
<dbReference type="AlphaFoldDB" id="A0A6A6QMS7"/>
<dbReference type="EMBL" id="MU004192">
    <property type="protein sequence ID" value="KAF2493572.1"/>
    <property type="molecule type" value="Genomic_DNA"/>
</dbReference>
<evidence type="ECO:0000313" key="2">
    <source>
        <dbReference type="Proteomes" id="UP000799750"/>
    </source>
</evidence>
<dbReference type="PANTHER" id="PTHR40617">
    <property type="entry name" value="TERPENE CYCLASE ASQC"/>
    <property type="match status" value="1"/>
</dbReference>
<dbReference type="SUPFAM" id="SSF159245">
    <property type="entry name" value="AttH-like"/>
    <property type="match status" value="1"/>
</dbReference>
<evidence type="ECO:0000313" key="1">
    <source>
        <dbReference type="EMBL" id="KAF2493572.1"/>
    </source>
</evidence>
<gene>
    <name evidence="1" type="ORF">BU16DRAFT_528845</name>
</gene>
<dbReference type="InterPro" id="IPR023374">
    <property type="entry name" value="AttH-like_dom_sf"/>
</dbReference>
<proteinExistence type="predicted"/>
<dbReference type="PANTHER" id="PTHR40617:SF1">
    <property type="entry name" value="ATTH DOMAIN-CONTAINING PROTEIN-RELATED"/>
    <property type="match status" value="1"/>
</dbReference>
<organism evidence="1 2">
    <name type="scientific">Lophium mytilinum</name>
    <dbReference type="NCBI Taxonomy" id="390894"/>
    <lineage>
        <taxon>Eukaryota</taxon>
        <taxon>Fungi</taxon>
        <taxon>Dikarya</taxon>
        <taxon>Ascomycota</taxon>
        <taxon>Pezizomycotina</taxon>
        <taxon>Dothideomycetes</taxon>
        <taxon>Pleosporomycetidae</taxon>
        <taxon>Mytilinidiales</taxon>
        <taxon>Mytilinidiaceae</taxon>
        <taxon>Lophium</taxon>
    </lineage>
</organism>
<name>A0A6A6QMS7_9PEZI</name>
<dbReference type="OrthoDB" id="5295747at2759"/>
<protein>
    <recommendedName>
        <fullName evidence="3">AttH domain-containing protein</fullName>
    </recommendedName>
</protein>
<sequence length="255" mass="28061">MDITEKTYYGETFHTKGEMSNNATAGDSGLMHIWATTPDQISGLRAVSKIPKNSFDLTFKPTGPLLYQAGGGDYHWGLGTAWEFDAPENQLAGSLTIGNKKVNVLPENSLAWFDWQWGPGFAPDGWHGGAIFLDNGVKILPMITNPSKLYSQVSISTMVFPDGHHEVYPIDPNLHPRNPWVSKTSGLTYYNDYEINIPLKKTCLHSHLWMEGGEATILADPSAANSINDAYAIFTGTFDGKPVTGWGIQERRVGN</sequence>
<keyword evidence="2" id="KW-1185">Reference proteome</keyword>
<dbReference type="Gene3D" id="2.40.370.10">
    <property type="entry name" value="AttH-like domain"/>
    <property type="match status" value="1"/>
</dbReference>
<dbReference type="InterPro" id="IPR053112">
    <property type="entry name" value="Fungal_Dehydratase/Hydratase"/>
</dbReference>
<dbReference type="Proteomes" id="UP000799750">
    <property type="component" value="Unassembled WGS sequence"/>
</dbReference>
<evidence type="ECO:0008006" key="3">
    <source>
        <dbReference type="Google" id="ProtNLM"/>
    </source>
</evidence>
<reference evidence="1" key="1">
    <citation type="journal article" date="2020" name="Stud. Mycol.">
        <title>101 Dothideomycetes genomes: a test case for predicting lifestyles and emergence of pathogens.</title>
        <authorList>
            <person name="Haridas S."/>
            <person name="Albert R."/>
            <person name="Binder M."/>
            <person name="Bloem J."/>
            <person name="Labutti K."/>
            <person name="Salamov A."/>
            <person name="Andreopoulos B."/>
            <person name="Baker S."/>
            <person name="Barry K."/>
            <person name="Bills G."/>
            <person name="Bluhm B."/>
            <person name="Cannon C."/>
            <person name="Castanera R."/>
            <person name="Culley D."/>
            <person name="Daum C."/>
            <person name="Ezra D."/>
            <person name="Gonzalez J."/>
            <person name="Henrissat B."/>
            <person name="Kuo A."/>
            <person name="Liang C."/>
            <person name="Lipzen A."/>
            <person name="Lutzoni F."/>
            <person name="Magnuson J."/>
            <person name="Mondo S."/>
            <person name="Nolan M."/>
            <person name="Ohm R."/>
            <person name="Pangilinan J."/>
            <person name="Park H.-J."/>
            <person name="Ramirez L."/>
            <person name="Alfaro M."/>
            <person name="Sun H."/>
            <person name="Tritt A."/>
            <person name="Yoshinaga Y."/>
            <person name="Zwiers L.-H."/>
            <person name="Turgeon B."/>
            <person name="Goodwin S."/>
            <person name="Spatafora J."/>
            <person name="Crous P."/>
            <person name="Grigoriev I."/>
        </authorList>
    </citation>
    <scope>NUCLEOTIDE SEQUENCE</scope>
    <source>
        <strain evidence="1">CBS 269.34</strain>
    </source>
</reference>